<dbReference type="OrthoDB" id="275177at2759"/>
<dbReference type="EC" id="2.7.1.12" evidence="3 9"/>
<keyword evidence="5 9" id="KW-0547">Nucleotide-binding</keyword>
<dbReference type="GO" id="GO:0005975">
    <property type="term" value="P:carbohydrate metabolic process"/>
    <property type="evidence" value="ECO:0007669"/>
    <property type="project" value="InterPro"/>
</dbReference>
<dbReference type="GeneID" id="39591236"/>
<proteinExistence type="inferred from homology"/>
<evidence type="ECO:0000256" key="7">
    <source>
        <dbReference type="ARBA" id="ARBA00022840"/>
    </source>
</evidence>
<keyword evidence="4 9" id="KW-0808">Transferase</keyword>
<keyword evidence="7 9" id="KW-0067">ATP-binding</keyword>
<evidence type="ECO:0000256" key="1">
    <source>
        <dbReference type="ARBA" id="ARBA00004875"/>
    </source>
</evidence>
<dbReference type="UniPathway" id="UPA00792"/>
<dbReference type="Gene3D" id="3.40.50.300">
    <property type="entry name" value="P-loop containing nucleotide triphosphate hydrolases"/>
    <property type="match status" value="1"/>
</dbReference>
<evidence type="ECO:0000256" key="2">
    <source>
        <dbReference type="ARBA" id="ARBA00008420"/>
    </source>
</evidence>
<accession>A0A427Y210</accession>
<keyword evidence="11" id="KW-1185">Reference proteome</keyword>
<keyword evidence="6 9" id="KW-0418">Kinase</keyword>
<comment type="caution">
    <text evidence="10">The sequence shown here is derived from an EMBL/GenBank/DDBJ whole genome shotgun (WGS) entry which is preliminary data.</text>
</comment>
<dbReference type="GO" id="GO:0046316">
    <property type="term" value="F:gluconokinase activity"/>
    <property type="evidence" value="ECO:0007669"/>
    <property type="project" value="UniProtKB-EC"/>
</dbReference>
<comment type="pathway">
    <text evidence="1 9">Carbohydrate acid metabolism; D-gluconate degradation.</text>
</comment>
<sequence length="198" mass="21314">MADYSTAKPLLIVVMGPASCGKSSIGSDLANSLSIPFIDGDDLHPAANVAKMSAGIPLTDEDRLPWLQVIRSTGEKVCREQWDKSPRELGKLGRPAVVIPSSALKQWYRNILRGDAEVKDTTPPKMETVFVYCKGTPELLAERIAARKGHFMKPSMLASQLATLEDPSAEAGVVVVDISKSREEVSKAALDGVLGLLQ</sequence>
<protein>
    <recommendedName>
        <fullName evidence="3 9">Gluconokinase</fullName>
        <ecNumber evidence="3 9">2.7.1.12</ecNumber>
    </recommendedName>
</protein>
<dbReference type="AlphaFoldDB" id="A0A427Y210"/>
<evidence type="ECO:0000256" key="3">
    <source>
        <dbReference type="ARBA" id="ARBA00012054"/>
    </source>
</evidence>
<gene>
    <name evidence="10" type="ORF">EHS24_006693</name>
</gene>
<organism evidence="10 11">
    <name type="scientific">Apiotrichum porosum</name>
    <dbReference type="NCBI Taxonomy" id="105984"/>
    <lineage>
        <taxon>Eukaryota</taxon>
        <taxon>Fungi</taxon>
        <taxon>Dikarya</taxon>
        <taxon>Basidiomycota</taxon>
        <taxon>Agaricomycotina</taxon>
        <taxon>Tremellomycetes</taxon>
        <taxon>Trichosporonales</taxon>
        <taxon>Trichosporonaceae</taxon>
        <taxon>Apiotrichum</taxon>
    </lineage>
</organism>
<dbReference type="RefSeq" id="XP_028478548.1">
    <property type="nucleotide sequence ID" value="XM_028622096.1"/>
</dbReference>
<dbReference type="NCBIfam" id="TIGR01313">
    <property type="entry name" value="therm_gnt_kin"/>
    <property type="match status" value="1"/>
</dbReference>
<dbReference type="EMBL" id="RSCE01000003">
    <property type="protein sequence ID" value="RSH85100.1"/>
    <property type="molecule type" value="Genomic_DNA"/>
</dbReference>
<dbReference type="CDD" id="cd02021">
    <property type="entry name" value="GntK"/>
    <property type="match status" value="1"/>
</dbReference>
<name>A0A427Y210_9TREE</name>
<dbReference type="SUPFAM" id="SSF52540">
    <property type="entry name" value="P-loop containing nucleoside triphosphate hydrolases"/>
    <property type="match status" value="1"/>
</dbReference>
<evidence type="ECO:0000256" key="8">
    <source>
        <dbReference type="ARBA" id="ARBA00048090"/>
    </source>
</evidence>
<dbReference type="PANTHER" id="PTHR43442:SF3">
    <property type="entry name" value="GLUCONOKINASE-RELATED"/>
    <property type="match status" value="1"/>
</dbReference>
<comment type="catalytic activity">
    <reaction evidence="8 9">
        <text>D-gluconate + ATP = 6-phospho-D-gluconate + ADP + H(+)</text>
        <dbReference type="Rhea" id="RHEA:19433"/>
        <dbReference type="ChEBI" id="CHEBI:15378"/>
        <dbReference type="ChEBI" id="CHEBI:18391"/>
        <dbReference type="ChEBI" id="CHEBI:30616"/>
        <dbReference type="ChEBI" id="CHEBI:58759"/>
        <dbReference type="ChEBI" id="CHEBI:456216"/>
        <dbReference type="EC" id="2.7.1.12"/>
    </reaction>
</comment>
<evidence type="ECO:0000256" key="5">
    <source>
        <dbReference type="ARBA" id="ARBA00022741"/>
    </source>
</evidence>
<evidence type="ECO:0000256" key="4">
    <source>
        <dbReference type="ARBA" id="ARBA00022679"/>
    </source>
</evidence>
<dbReference type="InterPro" id="IPR006001">
    <property type="entry name" value="Therm_gnt_kin"/>
</dbReference>
<evidence type="ECO:0000256" key="6">
    <source>
        <dbReference type="ARBA" id="ARBA00022777"/>
    </source>
</evidence>
<dbReference type="InterPro" id="IPR027417">
    <property type="entry name" value="P-loop_NTPase"/>
</dbReference>
<dbReference type="GO" id="GO:0005524">
    <property type="term" value="F:ATP binding"/>
    <property type="evidence" value="ECO:0007669"/>
    <property type="project" value="UniProtKB-KW"/>
</dbReference>
<evidence type="ECO:0000256" key="9">
    <source>
        <dbReference type="RuleBase" id="RU363066"/>
    </source>
</evidence>
<dbReference type="InterPro" id="IPR031322">
    <property type="entry name" value="Shikimate/glucono_kinase"/>
</dbReference>
<dbReference type="STRING" id="105984.A0A427Y210"/>
<dbReference type="Proteomes" id="UP000279236">
    <property type="component" value="Unassembled WGS sequence"/>
</dbReference>
<reference evidence="10 11" key="1">
    <citation type="submission" date="2018-11" db="EMBL/GenBank/DDBJ databases">
        <title>Genome sequence of Apiotrichum porosum DSM 27194.</title>
        <authorList>
            <person name="Aliyu H."/>
            <person name="Gorte O."/>
            <person name="Ochsenreither K."/>
        </authorList>
    </citation>
    <scope>NUCLEOTIDE SEQUENCE [LARGE SCALE GENOMIC DNA]</scope>
    <source>
        <strain evidence="10 11">DSM 27194</strain>
    </source>
</reference>
<evidence type="ECO:0000313" key="11">
    <source>
        <dbReference type="Proteomes" id="UP000279236"/>
    </source>
</evidence>
<dbReference type="GO" id="GO:0005737">
    <property type="term" value="C:cytoplasm"/>
    <property type="evidence" value="ECO:0007669"/>
    <property type="project" value="TreeGrafter"/>
</dbReference>
<dbReference type="PANTHER" id="PTHR43442">
    <property type="entry name" value="GLUCONOKINASE-RELATED"/>
    <property type="match status" value="1"/>
</dbReference>
<comment type="similarity">
    <text evidence="2 9">Belongs to the gluconokinase GntK/GntV family.</text>
</comment>
<dbReference type="Pfam" id="PF01202">
    <property type="entry name" value="SKI"/>
    <property type="match status" value="1"/>
</dbReference>
<evidence type="ECO:0000313" key="10">
    <source>
        <dbReference type="EMBL" id="RSH85100.1"/>
    </source>
</evidence>